<evidence type="ECO:0000256" key="2">
    <source>
        <dbReference type="ARBA" id="ARBA00023015"/>
    </source>
</evidence>
<evidence type="ECO:0000313" key="8">
    <source>
        <dbReference type="EMBL" id="RWQ99874.1"/>
    </source>
</evidence>
<proteinExistence type="predicted"/>
<dbReference type="SMART" id="SM00906">
    <property type="entry name" value="Fungal_trans"/>
    <property type="match status" value="1"/>
</dbReference>
<feature type="compositionally biased region" description="Basic and acidic residues" evidence="6">
    <location>
        <begin position="450"/>
        <end position="466"/>
    </location>
</feature>
<dbReference type="EMBL" id="RCNU01000001">
    <property type="protein sequence ID" value="RWQ99874.1"/>
    <property type="molecule type" value="Genomic_DNA"/>
</dbReference>
<dbReference type="InterPro" id="IPR053230">
    <property type="entry name" value="Trans_reg_galc"/>
</dbReference>
<feature type="domain" description="Zn(2)-C6 fungal-type" evidence="7">
    <location>
        <begin position="64"/>
        <end position="94"/>
    </location>
</feature>
<evidence type="ECO:0000256" key="1">
    <source>
        <dbReference type="ARBA" id="ARBA00022723"/>
    </source>
</evidence>
<protein>
    <recommendedName>
        <fullName evidence="7">Zn(2)-C6 fungal-type domain-containing protein</fullName>
    </recommendedName>
</protein>
<dbReference type="SUPFAM" id="SSF57701">
    <property type="entry name" value="Zn2/Cys6 DNA-binding domain"/>
    <property type="match status" value="1"/>
</dbReference>
<evidence type="ECO:0000256" key="5">
    <source>
        <dbReference type="ARBA" id="ARBA00023242"/>
    </source>
</evidence>
<feature type="region of interest" description="Disordered" evidence="6">
    <location>
        <begin position="145"/>
        <end position="167"/>
    </location>
</feature>
<dbReference type="SMART" id="SM00066">
    <property type="entry name" value="GAL4"/>
    <property type="match status" value="1"/>
</dbReference>
<sequence>MPNSGARHRRVEPAPPENTKAPLHSPPPRGSTPGPASKDSFHSPSSKETGSARERKPRLRVSHACEPCRAHKRKCDGGRPVCARCRKLHVGCYYADARGEKAKRDMRDLTATVNVYRDLLLEVLPQLDAATQVAVQETLAAHEDDVPQIQSQEPKADEMEARGSVGSPRLQDRIQDDVMVLERSVGFLGKSSAVRWMEEIVEKIGDRQQFSRALASSCVYYLDDLDLDDFGEFGENVNAFQLPQRAVADALLDSYLTTVHPFFPVINEEEFREQYERYWSIGSPLTEDILIWIATLNVIFSLGELCAQALEMEWRGKPNDHTLYYVRSRLVMQDFVRTLDRTDLNHIRLDALTGMYFFASNQVNRAWHTTGTAILQAYTLGLHLKSVDPSVAEVQHDMERRIWHSLASLETQLCCLTGRPTGVSGRAVSTGMPRPVKIHDAPETSFSDYSKSKNIDPSVSDDRASDEAQTPSRVKIDPFQSTVELDAILSETLIYLYSASTVTLRWVEIQRIVERMNSKLARWSAIWTPVFKDVLRQRTEQTSAARSQVMHLQIRCYSVSLLINRPCLCVTDSGHVSSMPDQSTESRRSDEVAAARCVASAQNLVHFLRKESDKYAFYMATPWWSILHYLVQAAAILTTEIVYAAVHVPDSIDSLAADAVMVLQWLQAMATTNASAKLAWLALSRLLQLALAKNDRDAGSWVAFMPPCLAIGSPNP</sequence>
<dbReference type="CDD" id="cd00067">
    <property type="entry name" value="GAL4"/>
    <property type="match status" value="1"/>
</dbReference>
<dbReference type="Gene3D" id="4.10.240.10">
    <property type="entry name" value="Zn(2)-C6 fungal-type DNA-binding domain"/>
    <property type="match status" value="1"/>
</dbReference>
<keyword evidence="5" id="KW-0539">Nucleus</keyword>
<keyword evidence="3" id="KW-0238">DNA-binding</keyword>
<dbReference type="VEuPathDB" id="FungiDB:C8Q69DRAFT_440937"/>
<dbReference type="PROSITE" id="PS00463">
    <property type="entry name" value="ZN2_CY6_FUNGAL_1"/>
    <property type="match status" value="1"/>
</dbReference>
<dbReference type="InterPro" id="IPR007219">
    <property type="entry name" value="XnlR_reg_dom"/>
</dbReference>
<dbReference type="GO" id="GO:0008270">
    <property type="term" value="F:zinc ion binding"/>
    <property type="evidence" value="ECO:0007669"/>
    <property type="project" value="InterPro"/>
</dbReference>
<accession>A0A443I715</accession>
<dbReference type="PANTHER" id="PTHR47654:SF5">
    <property type="entry name" value="TRANSCRIPTION FACTOR DOMAIN-CONTAINING PROTEIN"/>
    <property type="match status" value="1"/>
</dbReference>
<keyword evidence="1" id="KW-0479">Metal-binding</keyword>
<evidence type="ECO:0000259" key="7">
    <source>
        <dbReference type="PROSITE" id="PS50048"/>
    </source>
</evidence>
<organism evidence="8 9">
    <name type="scientific">Byssochlamys spectabilis</name>
    <name type="common">Paecilomyces variotii</name>
    <dbReference type="NCBI Taxonomy" id="264951"/>
    <lineage>
        <taxon>Eukaryota</taxon>
        <taxon>Fungi</taxon>
        <taxon>Dikarya</taxon>
        <taxon>Ascomycota</taxon>
        <taxon>Pezizomycotina</taxon>
        <taxon>Eurotiomycetes</taxon>
        <taxon>Eurotiomycetidae</taxon>
        <taxon>Eurotiales</taxon>
        <taxon>Thermoascaceae</taxon>
        <taxon>Paecilomyces</taxon>
    </lineage>
</organism>
<keyword evidence="9" id="KW-1185">Reference proteome</keyword>
<evidence type="ECO:0000256" key="6">
    <source>
        <dbReference type="SAM" id="MobiDB-lite"/>
    </source>
</evidence>
<comment type="caution">
    <text evidence="8">The sequence shown here is derived from an EMBL/GenBank/DDBJ whole genome shotgun (WGS) entry which is preliminary data.</text>
</comment>
<keyword evidence="4" id="KW-0804">Transcription</keyword>
<evidence type="ECO:0000256" key="3">
    <source>
        <dbReference type="ARBA" id="ARBA00023125"/>
    </source>
</evidence>
<keyword evidence="2" id="KW-0805">Transcription regulation</keyword>
<dbReference type="STRING" id="264951.A0A443I715"/>
<dbReference type="GeneID" id="39597974"/>
<dbReference type="Pfam" id="PF00172">
    <property type="entry name" value="Zn_clus"/>
    <property type="match status" value="1"/>
</dbReference>
<evidence type="ECO:0000313" key="9">
    <source>
        <dbReference type="Proteomes" id="UP000283841"/>
    </source>
</evidence>
<dbReference type="InterPro" id="IPR001138">
    <property type="entry name" value="Zn2Cys6_DnaBD"/>
</dbReference>
<name>A0A443I715_BYSSP</name>
<dbReference type="RefSeq" id="XP_028489519.1">
    <property type="nucleotide sequence ID" value="XM_028628697.1"/>
</dbReference>
<dbReference type="CDD" id="cd12148">
    <property type="entry name" value="fungal_TF_MHR"/>
    <property type="match status" value="1"/>
</dbReference>
<dbReference type="GO" id="GO:0000981">
    <property type="term" value="F:DNA-binding transcription factor activity, RNA polymerase II-specific"/>
    <property type="evidence" value="ECO:0007669"/>
    <property type="project" value="InterPro"/>
</dbReference>
<dbReference type="PROSITE" id="PS50048">
    <property type="entry name" value="ZN2_CY6_FUNGAL_2"/>
    <property type="match status" value="1"/>
</dbReference>
<dbReference type="InterPro" id="IPR036864">
    <property type="entry name" value="Zn2-C6_fun-type_DNA-bd_sf"/>
</dbReference>
<feature type="compositionally biased region" description="Basic residues" evidence="6">
    <location>
        <begin position="1"/>
        <end position="10"/>
    </location>
</feature>
<dbReference type="AlphaFoldDB" id="A0A443I715"/>
<reference evidence="8 9" key="1">
    <citation type="journal article" date="2018" name="Front. Microbiol.">
        <title>Genomic and genetic insights into a cosmopolitan fungus, Paecilomyces variotii (Eurotiales).</title>
        <authorList>
            <person name="Urquhart A.S."/>
            <person name="Mondo S.J."/>
            <person name="Makela M.R."/>
            <person name="Hane J.K."/>
            <person name="Wiebenga A."/>
            <person name="He G."/>
            <person name="Mihaltcheva S."/>
            <person name="Pangilinan J."/>
            <person name="Lipzen A."/>
            <person name="Barry K."/>
            <person name="de Vries R.P."/>
            <person name="Grigoriev I.V."/>
            <person name="Idnurm A."/>
        </authorList>
    </citation>
    <scope>NUCLEOTIDE SEQUENCE [LARGE SCALE GENOMIC DNA]</scope>
    <source>
        <strain evidence="8 9">CBS 101075</strain>
    </source>
</reference>
<gene>
    <name evidence="8" type="ORF">C8Q69DRAFT_440937</name>
</gene>
<feature type="region of interest" description="Disordered" evidence="6">
    <location>
        <begin position="426"/>
        <end position="472"/>
    </location>
</feature>
<dbReference type="PANTHER" id="PTHR47654">
    <property type="entry name" value="ZN(II)2CYS6 TRANSCRIPTION FACTOR (EUROFUNG)-RELATED"/>
    <property type="match status" value="1"/>
</dbReference>
<dbReference type="GO" id="GO:0006351">
    <property type="term" value="P:DNA-templated transcription"/>
    <property type="evidence" value="ECO:0007669"/>
    <property type="project" value="InterPro"/>
</dbReference>
<dbReference type="Proteomes" id="UP000283841">
    <property type="component" value="Unassembled WGS sequence"/>
</dbReference>
<dbReference type="GO" id="GO:0003677">
    <property type="term" value="F:DNA binding"/>
    <property type="evidence" value="ECO:0007669"/>
    <property type="project" value="UniProtKB-KW"/>
</dbReference>
<evidence type="ECO:0000256" key="4">
    <source>
        <dbReference type="ARBA" id="ARBA00023163"/>
    </source>
</evidence>
<feature type="region of interest" description="Disordered" evidence="6">
    <location>
        <begin position="1"/>
        <end position="60"/>
    </location>
</feature>
<dbReference type="Pfam" id="PF04082">
    <property type="entry name" value="Fungal_trans"/>
    <property type="match status" value="1"/>
</dbReference>